<feature type="transmembrane region" description="Helical" evidence="8">
    <location>
        <begin position="6"/>
        <end position="24"/>
    </location>
</feature>
<dbReference type="Proteomes" id="UP001281130">
    <property type="component" value="Unassembled WGS sequence"/>
</dbReference>
<feature type="transmembrane region" description="Helical" evidence="8">
    <location>
        <begin position="228"/>
        <end position="253"/>
    </location>
</feature>
<keyword evidence="11" id="KW-1185">Reference proteome</keyword>
<dbReference type="STRING" id="42256.RradSPS_0073"/>
<organism evidence="9 11">
    <name type="scientific">Rubrobacter radiotolerans</name>
    <name type="common">Arthrobacter radiotolerans</name>
    <dbReference type="NCBI Taxonomy" id="42256"/>
    <lineage>
        <taxon>Bacteria</taxon>
        <taxon>Bacillati</taxon>
        <taxon>Actinomycetota</taxon>
        <taxon>Rubrobacteria</taxon>
        <taxon>Rubrobacterales</taxon>
        <taxon>Rubrobacteraceae</taxon>
        <taxon>Rubrobacter</taxon>
    </lineage>
</organism>
<feature type="transmembrane region" description="Helical" evidence="8">
    <location>
        <begin position="198"/>
        <end position="216"/>
    </location>
</feature>
<evidence type="ECO:0000256" key="2">
    <source>
        <dbReference type="ARBA" id="ARBA00010145"/>
    </source>
</evidence>
<keyword evidence="4" id="KW-1003">Cell membrane</keyword>
<feature type="transmembrane region" description="Helical" evidence="8">
    <location>
        <begin position="65"/>
        <end position="85"/>
    </location>
</feature>
<evidence type="ECO:0000256" key="7">
    <source>
        <dbReference type="ARBA" id="ARBA00023136"/>
    </source>
</evidence>
<gene>
    <name evidence="9" type="ORF">RradSPS_0073</name>
    <name evidence="10" type="ORF">SIL72_01875</name>
</gene>
<evidence type="ECO:0000256" key="1">
    <source>
        <dbReference type="ARBA" id="ARBA00004651"/>
    </source>
</evidence>
<evidence type="ECO:0000256" key="4">
    <source>
        <dbReference type="ARBA" id="ARBA00022475"/>
    </source>
</evidence>
<comment type="similarity">
    <text evidence="2">Belongs to the auxin efflux carrier (TC 2.A.69) family.</text>
</comment>
<evidence type="ECO:0000313" key="9">
    <source>
        <dbReference type="EMBL" id="AHY45356.1"/>
    </source>
</evidence>
<dbReference type="GO" id="GO:0005886">
    <property type="term" value="C:plasma membrane"/>
    <property type="evidence" value="ECO:0007669"/>
    <property type="project" value="UniProtKB-SubCell"/>
</dbReference>
<proteinExistence type="inferred from homology"/>
<dbReference type="PATRIC" id="fig|42256.3.peg.72"/>
<dbReference type="InterPro" id="IPR038770">
    <property type="entry name" value="Na+/solute_symporter_sf"/>
</dbReference>
<evidence type="ECO:0000256" key="5">
    <source>
        <dbReference type="ARBA" id="ARBA00022692"/>
    </source>
</evidence>
<feature type="transmembrane region" description="Helical" evidence="8">
    <location>
        <begin position="97"/>
        <end position="119"/>
    </location>
</feature>
<dbReference type="AlphaFoldDB" id="A0A023WZG4"/>
<keyword evidence="3" id="KW-0813">Transport</keyword>
<dbReference type="Gene3D" id="1.20.1530.20">
    <property type="match status" value="1"/>
</dbReference>
<sequence>MELLGVFNQVMVPILFIVGAGFAFKKLTDVDVRPASRISLYLLSPALIFSVLVEAEIGGADALRSVGFMVLLTGVLGLLTFLFALPFGYERRTRTALLLCVMFSNTGNYGLPLALFAFGREGFEAAVIFFITQGVLAQTLGLYIAGSGQAGWRNGVLRLLGAPQIYAVLGALLIRYAGPEHVTESGNLLNDLFRGVDLMGQAAIPLLLVILGIELAGARISSDEGVQIGLATGLKLFAAVPISYAIAVLVGLGPLETRLAVILGSMPTAVNVVIFATEFDIKPKLVSSTVIVSTALSFVSLTALISLLGGG</sequence>
<dbReference type="eggNOG" id="COG0679">
    <property type="taxonomic scope" value="Bacteria"/>
</dbReference>
<dbReference type="PANTHER" id="PTHR36838:SF1">
    <property type="entry name" value="SLR1864 PROTEIN"/>
    <property type="match status" value="1"/>
</dbReference>
<feature type="transmembrane region" description="Helical" evidence="8">
    <location>
        <begin position="289"/>
        <end position="309"/>
    </location>
</feature>
<dbReference type="InterPro" id="IPR004776">
    <property type="entry name" value="Mem_transp_PIN-like"/>
</dbReference>
<dbReference type="HOGENOM" id="CLU_056175_4_0_11"/>
<dbReference type="EMBL" id="CP007514">
    <property type="protein sequence ID" value="AHY45356.1"/>
    <property type="molecule type" value="Genomic_DNA"/>
</dbReference>
<dbReference type="Pfam" id="PF03547">
    <property type="entry name" value="Mem_trans"/>
    <property type="match status" value="2"/>
</dbReference>
<accession>A0A023WZG4</accession>
<dbReference type="GO" id="GO:0055085">
    <property type="term" value="P:transmembrane transport"/>
    <property type="evidence" value="ECO:0007669"/>
    <property type="project" value="InterPro"/>
</dbReference>
<keyword evidence="7 8" id="KW-0472">Membrane</keyword>
<feature type="transmembrane region" description="Helical" evidence="8">
    <location>
        <begin position="157"/>
        <end position="178"/>
    </location>
</feature>
<dbReference type="RefSeq" id="WP_038679922.1">
    <property type="nucleotide sequence ID" value="NZ_CP007514.1"/>
</dbReference>
<comment type="subcellular location">
    <subcellularLocation>
        <location evidence="1">Cell membrane</location>
        <topology evidence="1">Multi-pass membrane protein</topology>
    </subcellularLocation>
</comment>
<feature type="transmembrane region" description="Helical" evidence="8">
    <location>
        <begin position="36"/>
        <end position="53"/>
    </location>
</feature>
<feature type="transmembrane region" description="Helical" evidence="8">
    <location>
        <begin position="259"/>
        <end position="277"/>
    </location>
</feature>
<dbReference type="PANTHER" id="PTHR36838">
    <property type="entry name" value="AUXIN EFFLUX CARRIER FAMILY PROTEIN"/>
    <property type="match status" value="1"/>
</dbReference>
<evidence type="ECO:0000313" key="11">
    <source>
        <dbReference type="Proteomes" id="UP000025229"/>
    </source>
</evidence>
<feature type="transmembrane region" description="Helical" evidence="8">
    <location>
        <begin position="125"/>
        <end position="145"/>
    </location>
</feature>
<reference evidence="10" key="2">
    <citation type="submission" date="2023-11" db="EMBL/GenBank/DDBJ databases">
        <title>MicrobeMod: A computational toolkit for identifying prokaryotic methylation and restriction-modification with nanopore sequencing.</title>
        <authorList>
            <person name="Crits-Christoph A."/>
            <person name="Kang S.C."/>
            <person name="Lee H."/>
            <person name="Ostrov N."/>
        </authorList>
    </citation>
    <scope>NUCLEOTIDE SEQUENCE</scope>
    <source>
        <strain evidence="10">ATCC 51242</strain>
    </source>
</reference>
<keyword evidence="6 8" id="KW-1133">Transmembrane helix</keyword>
<protein>
    <submittedName>
        <fullName evidence="10">AEC family transporter</fullName>
    </submittedName>
    <submittedName>
        <fullName evidence="9">Putative permease</fullName>
    </submittedName>
</protein>
<dbReference type="Proteomes" id="UP000025229">
    <property type="component" value="Chromosome"/>
</dbReference>
<keyword evidence="5 8" id="KW-0812">Transmembrane</keyword>
<dbReference type="KEGG" id="rrd:RradSPS_0073"/>
<evidence type="ECO:0000256" key="3">
    <source>
        <dbReference type="ARBA" id="ARBA00022448"/>
    </source>
</evidence>
<evidence type="ECO:0000313" key="10">
    <source>
        <dbReference type="EMBL" id="MDX5892767.1"/>
    </source>
</evidence>
<evidence type="ECO:0000256" key="6">
    <source>
        <dbReference type="ARBA" id="ARBA00022989"/>
    </source>
</evidence>
<evidence type="ECO:0000256" key="8">
    <source>
        <dbReference type="SAM" id="Phobius"/>
    </source>
</evidence>
<reference evidence="9 11" key="1">
    <citation type="submission" date="2014-03" db="EMBL/GenBank/DDBJ databases">
        <title>Complete genome sequence of the Radio-Resistant Rubrobacter radiotolerans RSPS-4.</title>
        <authorList>
            <person name="Egas C.C."/>
            <person name="Barroso C.C."/>
            <person name="Froufe H.J.C."/>
            <person name="Pacheco J.J."/>
            <person name="Albuquerque L.L."/>
            <person name="da Costa M.M.S."/>
        </authorList>
    </citation>
    <scope>NUCLEOTIDE SEQUENCE [LARGE SCALE GENOMIC DNA]</scope>
    <source>
        <strain evidence="9 11">RSPS-4</strain>
    </source>
</reference>
<dbReference type="EMBL" id="JAWXXX010000001">
    <property type="protein sequence ID" value="MDX5892767.1"/>
    <property type="molecule type" value="Genomic_DNA"/>
</dbReference>
<name>A0A023WZG4_RUBRA</name>